<comment type="pathway">
    <text evidence="1 4">Quinol/quinone metabolism; menaquinone biosynthesis.</text>
</comment>
<comment type="catalytic activity">
    <reaction evidence="4">
        <text>cyclic dehypoxanthinylfutalosinate = 1,4-dihydroxy-6-naphthoate + dihydroxyacetone</text>
        <dbReference type="Rhea" id="RHEA:33087"/>
        <dbReference type="ChEBI" id="CHEBI:16016"/>
        <dbReference type="ChEBI" id="CHEBI:64254"/>
        <dbReference type="ChEBI" id="CHEBI:64270"/>
        <dbReference type="EC" id="4.1.99.29"/>
    </reaction>
</comment>
<dbReference type="GO" id="GO:0016830">
    <property type="term" value="F:carbon-carbon lyase activity"/>
    <property type="evidence" value="ECO:0007669"/>
    <property type="project" value="UniProtKB-UniRule"/>
</dbReference>
<evidence type="ECO:0000256" key="1">
    <source>
        <dbReference type="ARBA" id="ARBA00004863"/>
    </source>
</evidence>
<dbReference type="UniPathway" id="UPA00079"/>
<evidence type="ECO:0000256" key="4">
    <source>
        <dbReference type="HAMAP-Rule" id="MF_00996"/>
    </source>
</evidence>
<dbReference type="EC" id="4.1.99.29" evidence="4"/>
<dbReference type="Pfam" id="PF02621">
    <property type="entry name" value="VitK2_biosynth"/>
    <property type="match status" value="1"/>
</dbReference>
<dbReference type="Gene3D" id="3.40.190.10">
    <property type="entry name" value="Periplasmic binding protein-like II"/>
    <property type="match status" value="2"/>
</dbReference>
<dbReference type="EMBL" id="BLVO01000004">
    <property type="protein sequence ID" value="GFM31861.1"/>
    <property type="molecule type" value="Genomic_DNA"/>
</dbReference>
<evidence type="ECO:0000313" key="5">
    <source>
        <dbReference type="EMBL" id="GFM31861.1"/>
    </source>
</evidence>
<dbReference type="PANTHER" id="PTHR37167">
    <property type="entry name" value="1,4-DIHYDROXY-6-NAPHTOATE SYNTHASE"/>
    <property type="match status" value="1"/>
</dbReference>
<keyword evidence="6" id="KW-1185">Reference proteome</keyword>
<dbReference type="InterPro" id="IPR030869">
    <property type="entry name" value="MqnD"/>
</dbReference>
<feature type="active site" description="Proton acceptor" evidence="4">
    <location>
        <position position="148"/>
    </location>
</feature>
<gene>
    <name evidence="4 5" type="primary">mqnD</name>
    <name evidence="5" type="ORF">DSM101010T_02260</name>
</gene>
<organism evidence="5 6">
    <name type="scientific">Desulfovibrio subterraneus</name>
    <dbReference type="NCBI Taxonomy" id="2718620"/>
    <lineage>
        <taxon>Bacteria</taxon>
        <taxon>Pseudomonadati</taxon>
        <taxon>Thermodesulfobacteriota</taxon>
        <taxon>Desulfovibrionia</taxon>
        <taxon>Desulfovibrionales</taxon>
        <taxon>Desulfovibrionaceae</taxon>
        <taxon>Desulfovibrio</taxon>
    </lineage>
</organism>
<comment type="similarity">
    <text evidence="4">Belongs to the MqnA/MqnD family. MqnD subfamily.</text>
</comment>
<dbReference type="AlphaFoldDB" id="A0A7J0BFA2"/>
<name>A0A7J0BFA2_9BACT</name>
<dbReference type="RefSeq" id="WP_174403555.1">
    <property type="nucleotide sequence ID" value="NZ_BLVO01000004.1"/>
</dbReference>
<keyword evidence="3 4" id="KW-0456">Lyase</keyword>
<comment type="function">
    <text evidence="4">Catalyzes the conversion of cyclic dehypoxanthine futalosine (cyclic DHFL) into 1,4-dihydroxy-6-naphthoate, a step in the biosynthesis of menaquinone (MK, vitamin K2).</text>
</comment>
<feature type="binding site" evidence="4">
    <location>
        <begin position="55"/>
        <end position="57"/>
    </location>
    <ligand>
        <name>substrate</name>
    </ligand>
</feature>
<dbReference type="PANTHER" id="PTHR37167:SF1">
    <property type="entry name" value="1,4-DIHYDROXY-6-NAPHTOATE SYNTHASE"/>
    <property type="match status" value="1"/>
</dbReference>
<protein>
    <recommendedName>
        <fullName evidence="4">1,4-dihydroxy-6-naphtoate synthase</fullName>
        <ecNumber evidence="4">4.1.99.29</ecNumber>
    </recommendedName>
    <alternativeName>
        <fullName evidence="4">Menaquinone biosynthetic enzyme MqnD</fullName>
    </alternativeName>
</protein>
<dbReference type="InterPro" id="IPR003773">
    <property type="entry name" value="Menaquinone_biosynth"/>
</dbReference>
<evidence type="ECO:0000256" key="2">
    <source>
        <dbReference type="ARBA" id="ARBA00022428"/>
    </source>
</evidence>
<dbReference type="SUPFAM" id="SSF53850">
    <property type="entry name" value="Periplasmic binding protein-like II"/>
    <property type="match status" value="1"/>
</dbReference>
<dbReference type="CDD" id="cd13635">
    <property type="entry name" value="PBP2_Ttha1568_Mqnd"/>
    <property type="match status" value="1"/>
</dbReference>
<dbReference type="HAMAP" id="MF_00996">
    <property type="entry name" value="MqnD"/>
    <property type="match status" value="1"/>
</dbReference>
<reference evidence="5 6" key="1">
    <citation type="submission" date="2020-05" db="EMBL/GenBank/DDBJ databases">
        <title>Draft genome sequence of Desulfovibrio sp. strain HN2T.</title>
        <authorList>
            <person name="Ueno A."/>
            <person name="Tamazawa S."/>
            <person name="Tamamura S."/>
            <person name="Murakami T."/>
            <person name="Kiyama T."/>
            <person name="Inomata H."/>
            <person name="Amano Y."/>
            <person name="Miyakawa K."/>
            <person name="Tamaki H."/>
            <person name="Naganuma T."/>
            <person name="Kaneko K."/>
        </authorList>
    </citation>
    <scope>NUCLEOTIDE SEQUENCE [LARGE SCALE GENOMIC DNA]</scope>
    <source>
        <strain evidence="5 6">HN2</strain>
    </source>
</reference>
<keyword evidence="2 4" id="KW-0474">Menaquinone biosynthesis</keyword>
<evidence type="ECO:0000256" key="3">
    <source>
        <dbReference type="ARBA" id="ARBA00023239"/>
    </source>
</evidence>
<evidence type="ECO:0000313" key="6">
    <source>
        <dbReference type="Proteomes" id="UP000503840"/>
    </source>
</evidence>
<dbReference type="GO" id="GO:0009234">
    <property type="term" value="P:menaquinone biosynthetic process"/>
    <property type="evidence" value="ECO:0007669"/>
    <property type="project" value="UniProtKB-UniRule"/>
</dbReference>
<sequence>MQRFELGISPCPNDTFIFYALANGRIDLPFSVDLFMADVEQLNARARKADIAVTKLSVAAMVDALDNYILLRAGGALGYGCGPIMVAKENACVSSLANARIAIPGRMTTANMLLSLHGVHKGERVEMVFDEVMPAVARGDVAAGVVIHEGRFTYAGYGLEKLFDLGKWWEDATTLPIPLGAIAVRRDLGMETALALEDAIRRSLAFVQANPEEARAWIKQHAQEMDDTVIDRHIETFVNNFSMELGEAGQDAIRILLEKAFEIAGRPMPDLPLFVQDQS</sequence>
<accession>A0A7J0BFA2</accession>
<dbReference type="Proteomes" id="UP000503840">
    <property type="component" value="Unassembled WGS sequence"/>
</dbReference>
<comment type="caution">
    <text evidence="5">The sequence shown here is derived from an EMBL/GenBank/DDBJ whole genome shotgun (WGS) entry which is preliminary data.</text>
</comment>
<feature type="binding site" evidence="4">
    <location>
        <begin position="109"/>
        <end position="110"/>
    </location>
    <ligand>
        <name>substrate</name>
    </ligand>
</feature>
<proteinExistence type="inferred from homology"/>